<accession>A0ABQ4N6J1</accession>
<gene>
    <name evidence="2" type="ORF">PACILC2_23300</name>
</gene>
<reference evidence="2 3" key="1">
    <citation type="submission" date="2021-04" db="EMBL/GenBank/DDBJ databases">
        <title>Draft genome sequence of Paenibacillus cisolokensis, LC2-13A.</title>
        <authorList>
            <person name="Uke A."/>
            <person name="Chhe C."/>
            <person name="Baramee S."/>
            <person name="Kosugi A."/>
        </authorList>
    </citation>
    <scope>NUCLEOTIDE SEQUENCE [LARGE SCALE GENOMIC DNA]</scope>
    <source>
        <strain evidence="2 3">LC2-13A</strain>
    </source>
</reference>
<dbReference type="RefSeq" id="WP_213528823.1">
    <property type="nucleotide sequence ID" value="NZ_BOVJ01000070.1"/>
</dbReference>
<proteinExistence type="predicted"/>
<evidence type="ECO:0000313" key="2">
    <source>
        <dbReference type="EMBL" id="GIQ63762.1"/>
    </source>
</evidence>
<organism evidence="2 3">
    <name type="scientific">Paenibacillus cisolokensis</name>
    <dbReference type="NCBI Taxonomy" id="1658519"/>
    <lineage>
        <taxon>Bacteria</taxon>
        <taxon>Bacillati</taxon>
        <taxon>Bacillota</taxon>
        <taxon>Bacilli</taxon>
        <taxon>Bacillales</taxon>
        <taxon>Paenibacillaceae</taxon>
        <taxon>Paenibacillus</taxon>
    </lineage>
</organism>
<feature type="region of interest" description="Disordered" evidence="1">
    <location>
        <begin position="102"/>
        <end position="128"/>
    </location>
</feature>
<protein>
    <submittedName>
        <fullName evidence="2">Uncharacterized protein</fullName>
    </submittedName>
</protein>
<evidence type="ECO:0000313" key="3">
    <source>
        <dbReference type="Proteomes" id="UP000680304"/>
    </source>
</evidence>
<evidence type="ECO:0000256" key="1">
    <source>
        <dbReference type="SAM" id="MobiDB-lite"/>
    </source>
</evidence>
<dbReference type="Proteomes" id="UP000680304">
    <property type="component" value="Unassembled WGS sequence"/>
</dbReference>
<comment type="caution">
    <text evidence="2">The sequence shown here is derived from an EMBL/GenBank/DDBJ whole genome shotgun (WGS) entry which is preliminary data.</text>
</comment>
<keyword evidence="3" id="KW-1185">Reference proteome</keyword>
<name>A0ABQ4N6J1_9BACL</name>
<dbReference type="EMBL" id="BOVJ01000070">
    <property type="protein sequence ID" value="GIQ63762.1"/>
    <property type="molecule type" value="Genomic_DNA"/>
</dbReference>
<sequence length="128" mass="13753">MMEANSSTALLFQFSDAASAAAACDTMIELGYDSMLAEDARLHLHLERDDVVSALEIAQAHGGRLIETPPLLESSLADGVYAMDQVPIPAHIVNEDWTEAYASGDEPADETRDGTELPFNGFPVEENG</sequence>